<comment type="caution">
    <text evidence="1">The sequence shown here is derived from an EMBL/GenBank/DDBJ whole genome shotgun (WGS) entry which is preliminary data.</text>
</comment>
<accession>A0A764KU84</accession>
<dbReference type="AlphaFoldDB" id="A0A764KU84"/>
<reference evidence="1" key="2">
    <citation type="submission" date="2020-02" db="EMBL/GenBank/DDBJ databases">
        <authorList>
            <consortium name="NCBI Pathogen Detection Project"/>
        </authorList>
    </citation>
    <scope>NUCLEOTIDE SEQUENCE</scope>
    <source>
        <strain evidence="1">MA.CK_99/00008881</strain>
    </source>
</reference>
<organism evidence="1">
    <name type="scientific">Salmonella enterica</name>
    <name type="common">Salmonella choleraesuis</name>
    <dbReference type="NCBI Taxonomy" id="28901"/>
    <lineage>
        <taxon>Bacteria</taxon>
        <taxon>Pseudomonadati</taxon>
        <taxon>Pseudomonadota</taxon>
        <taxon>Gammaproteobacteria</taxon>
        <taxon>Enterobacterales</taxon>
        <taxon>Enterobacteriaceae</taxon>
        <taxon>Salmonella</taxon>
    </lineage>
</organism>
<gene>
    <name evidence="1" type="ORF">G8387_001906</name>
</gene>
<reference evidence="1" key="1">
    <citation type="journal article" date="2018" name="Genome Biol.">
        <title>SKESA: strategic k-mer extension for scrupulous assemblies.</title>
        <authorList>
            <person name="Souvorov A."/>
            <person name="Agarwala R."/>
            <person name="Lipman D.J."/>
        </authorList>
    </citation>
    <scope>NUCLEOTIDE SEQUENCE</scope>
    <source>
        <strain evidence="1">MA.CK_99/00008881</strain>
    </source>
</reference>
<protein>
    <submittedName>
        <fullName evidence="1">Uncharacterized protein</fullName>
    </submittedName>
</protein>
<evidence type="ECO:0000313" key="1">
    <source>
        <dbReference type="EMBL" id="HAG5002794.1"/>
    </source>
</evidence>
<proteinExistence type="predicted"/>
<sequence>MNDCPRRYTQKKAAYWSVSPLHKTRFGGFLLLPGGRMNGCPRRYTQKKAAYRSVSPLHKIRFGGFLLLQGDRMNDCPRHYTQKKAAYRSVSPLHKTRFGGFLLIRPVKGIEVAEDASVTIRQLIDSRGDIILFVFVMRNTKRYRLRSF</sequence>
<name>A0A764KU84_SALER</name>
<dbReference type="EMBL" id="DAAYNX010000005">
    <property type="protein sequence ID" value="HAG5002794.1"/>
    <property type="molecule type" value="Genomic_DNA"/>
</dbReference>